<evidence type="ECO:0000256" key="5">
    <source>
        <dbReference type="SAM" id="SignalP"/>
    </source>
</evidence>
<evidence type="ECO:0000256" key="2">
    <source>
        <dbReference type="ARBA" id="ARBA00022670"/>
    </source>
</evidence>
<dbReference type="AlphaFoldDB" id="A0A173XLZ5"/>
<feature type="chain" id="PRO_5008015537" evidence="5">
    <location>
        <begin position="27"/>
        <end position="427"/>
    </location>
</feature>
<dbReference type="GO" id="GO:0008234">
    <property type="term" value="F:cysteine-type peptidase activity"/>
    <property type="evidence" value="ECO:0007669"/>
    <property type="project" value="UniProtKB-KW"/>
</dbReference>
<organism evidence="7 8">
    <name type="scientific">Anaerobutyricum hallii</name>
    <dbReference type="NCBI Taxonomy" id="39488"/>
    <lineage>
        <taxon>Bacteria</taxon>
        <taxon>Bacillati</taxon>
        <taxon>Bacillota</taxon>
        <taxon>Clostridia</taxon>
        <taxon>Lachnospirales</taxon>
        <taxon>Lachnospiraceae</taxon>
        <taxon>Anaerobutyricum</taxon>
    </lineage>
</organism>
<dbReference type="Proteomes" id="UP000095679">
    <property type="component" value="Unassembled WGS sequence"/>
</dbReference>
<feature type="signal peptide" evidence="5">
    <location>
        <begin position="1"/>
        <end position="26"/>
    </location>
</feature>
<dbReference type="InterPro" id="IPR000064">
    <property type="entry name" value="NLP_P60_dom"/>
</dbReference>
<dbReference type="GO" id="GO:0006508">
    <property type="term" value="P:proteolysis"/>
    <property type="evidence" value="ECO:0007669"/>
    <property type="project" value="UniProtKB-KW"/>
</dbReference>
<gene>
    <name evidence="7" type="ORF">ERS852450_00173</name>
</gene>
<proteinExistence type="inferred from homology"/>
<keyword evidence="5" id="KW-0732">Signal</keyword>
<dbReference type="EC" id="3.4.22.-" evidence="7"/>
<accession>A0A173XLZ5</accession>
<reference evidence="7 8" key="1">
    <citation type="submission" date="2015-09" db="EMBL/GenBank/DDBJ databases">
        <authorList>
            <consortium name="Pathogen Informatics"/>
        </authorList>
    </citation>
    <scope>NUCLEOTIDE SEQUENCE [LARGE SCALE GENOMIC DNA]</scope>
    <source>
        <strain evidence="7 8">2789STDY5834835</strain>
    </source>
</reference>
<dbReference type="Pfam" id="PF00877">
    <property type="entry name" value="NLPC_P60"/>
    <property type="match status" value="1"/>
</dbReference>
<dbReference type="InterPro" id="IPR051794">
    <property type="entry name" value="PG_Endopeptidase_C40"/>
</dbReference>
<comment type="similarity">
    <text evidence="1">Belongs to the peptidase C40 family.</text>
</comment>
<evidence type="ECO:0000256" key="1">
    <source>
        <dbReference type="ARBA" id="ARBA00007074"/>
    </source>
</evidence>
<dbReference type="EMBL" id="CYZL01000001">
    <property type="protein sequence ID" value="CUN52952.1"/>
    <property type="molecule type" value="Genomic_DNA"/>
</dbReference>
<dbReference type="Gene3D" id="3.90.1720.10">
    <property type="entry name" value="endopeptidase domain like (from Nostoc punctiforme)"/>
    <property type="match status" value="1"/>
</dbReference>
<dbReference type="SUPFAM" id="SSF54001">
    <property type="entry name" value="Cysteine proteinases"/>
    <property type="match status" value="1"/>
</dbReference>
<feature type="domain" description="NlpC/P60" evidence="6">
    <location>
        <begin position="313"/>
        <end position="427"/>
    </location>
</feature>
<sequence length="427" mass="47701">MLRKRIAIPVLSSCLCISMLPLQAFAAPSPIWNTTSTESPADTNTFQWDDDTKDDALTVFDTTDWSEFQDKLIYKETENSSAKADVSSEVRDLESSVKSILQDDNLQLKASLEYYKTDYTELVLAMIQVLAENCGVIGGDGENNSGKKFKQWLKNMGQFIVPGSAVGKKESITTLINAYAQSARAYKVKMRKDNRGKKDASISEPYIFDNDEALQAVIEGVVMHYGITNFADIGYFYATDCNTNAAKPYTVKKARSYYKKYKANIKAYYATCGDSDYEADPEFASNVSAIYSVSSGLGEDMSSYTAGMPVSSNEKVSAFLKKLAEQNGKPYRWGHKGPDEFDCSGLISYCLRESGAIPNFSYKTSDGMHNDFKKIPYDQVQPGDILWHPGHVMVYIKDGLTFEAKGRKYGVGFFKRNTASQTVLRWY</sequence>
<keyword evidence="4" id="KW-0788">Thiol protease</keyword>
<evidence type="ECO:0000256" key="4">
    <source>
        <dbReference type="ARBA" id="ARBA00022807"/>
    </source>
</evidence>
<dbReference type="PANTHER" id="PTHR47359">
    <property type="entry name" value="PEPTIDOGLYCAN DL-ENDOPEPTIDASE CWLO"/>
    <property type="match status" value="1"/>
</dbReference>
<evidence type="ECO:0000256" key="3">
    <source>
        <dbReference type="ARBA" id="ARBA00022801"/>
    </source>
</evidence>
<dbReference type="InterPro" id="IPR038765">
    <property type="entry name" value="Papain-like_cys_pep_sf"/>
</dbReference>
<name>A0A173XLZ5_9FIRM</name>
<evidence type="ECO:0000313" key="7">
    <source>
        <dbReference type="EMBL" id="CUN52952.1"/>
    </source>
</evidence>
<keyword evidence="2" id="KW-0645">Protease</keyword>
<dbReference type="PROSITE" id="PS51935">
    <property type="entry name" value="NLPC_P60"/>
    <property type="match status" value="1"/>
</dbReference>
<keyword evidence="3 7" id="KW-0378">Hydrolase</keyword>
<dbReference type="PANTHER" id="PTHR47359:SF3">
    <property type="entry name" value="NLP_P60 DOMAIN-CONTAINING PROTEIN-RELATED"/>
    <property type="match status" value="1"/>
</dbReference>
<evidence type="ECO:0000313" key="8">
    <source>
        <dbReference type="Proteomes" id="UP000095679"/>
    </source>
</evidence>
<protein>
    <submittedName>
        <fullName evidence="7">Dipeptidyl-peptidase 6</fullName>
        <ecNumber evidence="7">3.4.22.-</ecNumber>
    </submittedName>
</protein>
<dbReference type="RefSeq" id="WP_055297857.1">
    <property type="nucleotide sequence ID" value="NZ_BLYK01000002.1"/>
</dbReference>
<evidence type="ECO:0000259" key="6">
    <source>
        <dbReference type="PROSITE" id="PS51935"/>
    </source>
</evidence>